<dbReference type="SUPFAM" id="SSF49785">
    <property type="entry name" value="Galactose-binding domain-like"/>
    <property type="match status" value="2"/>
</dbReference>
<dbReference type="Gene3D" id="2.60.120.260">
    <property type="entry name" value="Galactose-binding domain-like"/>
    <property type="match status" value="2"/>
</dbReference>
<dbReference type="InterPro" id="IPR015883">
    <property type="entry name" value="Glyco_hydro_20_cat"/>
</dbReference>
<sequence>MKNRFVRAIFAITFSLLLFTSLSAWANAEQAATIIPKPVTYTTGSSTFTLTSSTSIYVQGTNAAQTDEIYKIGQYLAGKLSPATGFAFNVVKSSTPPAGSIYLTTIGGNAASGQEGYTLNTSISGVNLTAYTPEGLFRGIQTLRQMLPPDIEKSSLVTGVPWIIQQAAITDAPTYPWRGHMLDVARHFFTVDNVKRVIDLMAQYKMNILHLHLTDDQGWRIQINSWPDLATIGGSTQVGGGAGGYYTQAQYTDIINYAKDRYITVVPEIDLPGHVNAALASYGELNPDGQKKSLYTGTSVGFSTLMTQAEITYTFIDDVIGELADITPGPYIHIGGDEASSTNQADYDYFIGRVKTIVANHGKTMIGWNPALRPDLATAGSLLQNWSPTVATDTGIDYILSPKTKAYMDYKYDSSNPIGQTFAGYNPTDDAYQWDPTDFAPQSSVKGIEAPLWTETIRTMADIEYMSYPRIPGHAEIGWTPKSMRDWNEYKYRLAAQGPRMTNEGIHYYPDPVVPWSSSLGANIALNKPVTASSTETSSFPAAYAVDSSSNTRWSSLRTDPQWLQVDLGATYTINRVVLNWEAAYGKSFQIQVSPDASNWTTIYSTTTGTGGIQDLTGLSGSGRYIRMYGTARGTQYGYSLYDFQVYGVLTSLSLNQPVTASSVETSAFPAAYAVDGNSSTRWSSLRTDSEWIYVDLGSSKSVKQVKLNWEAAYGKAYKIQVSNDAVNWTDVFTTTTGDGGMDDISFTPVSARYVRMVGSLRGTAYGYSLWDFEVY</sequence>
<evidence type="ECO:0000313" key="10">
    <source>
        <dbReference type="Proteomes" id="UP000276128"/>
    </source>
</evidence>
<keyword evidence="10" id="KW-1185">Reference proteome</keyword>
<feature type="domain" description="F5/8 type C" evidence="8">
    <location>
        <begin position="513"/>
        <end position="628"/>
    </location>
</feature>
<dbReference type="InterPro" id="IPR008979">
    <property type="entry name" value="Galactose-bd-like_sf"/>
</dbReference>
<keyword evidence="4" id="KW-0378">Hydrolase</keyword>
<dbReference type="Pfam" id="PF02838">
    <property type="entry name" value="Glyco_hydro_20b"/>
    <property type="match status" value="1"/>
</dbReference>
<reference evidence="9 10" key="1">
    <citation type="submission" date="2018-12" db="EMBL/GenBank/DDBJ databases">
        <title>Bacillus ochoae sp. nov., Paenibacillus whitsoniae sp. nov., Paenibacillus spiritus sp. nov. Isolated from the Mars Exploration Rover during spacecraft assembly.</title>
        <authorList>
            <person name="Seuylemezian A."/>
            <person name="Vaishampayan P."/>
        </authorList>
    </citation>
    <scope>NUCLEOTIDE SEQUENCE [LARGE SCALE GENOMIC DNA]</scope>
    <source>
        <strain evidence="9 10">MER 54</strain>
    </source>
</reference>
<comment type="similarity">
    <text evidence="2">Belongs to the glycosyl hydrolase 20 family.</text>
</comment>
<feature type="domain" description="F5/8 type C" evidence="8">
    <location>
        <begin position="641"/>
        <end position="776"/>
    </location>
</feature>
<comment type="caution">
    <text evidence="9">The sequence shown here is derived from an EMBL/GenBank/DDBJ whole genome shotgun (WGS) entry which is preliminary data.</text>
</comment>
<protein>
    <recommendedName>
        <fullName evidence="3">beta-N-acetylhexosaminidase</fullName>
        <ecNumber evidence="3">3.2.1.52</ecNumber>
    </recommendedName>
</protein>
<gene>
    <name evidence="9" type="ORF">EJQ19_03925</name>
</gene>
<dbReference type="Proteomes" id="UP000276128">
    <property type="component" value="Unassembled WGS sequence"/>
</dbReference>
<dbReference type="SUPFAM" id="SSF55545">
    <property type="entry name" value="beta-N-acetylhexosaminidase-like domain"/>
    <property type="match status" value="1"/>
</dbReference>
<evidence type="ECO:0000256" key="5">
    <source>
        <dbReference type="ARBA" id="ARBA00023295"/>
    </source>
</evidence>
<evidence type="ECO:0000256" key="7">
    <source>
        <dbReference type="SAM" id="SignalP"/>
    </source>
</evidence>
<dbReference type="AlphaFoldDB" id="A0A3S0CCY2"/>
<dbReference type="PANTHER" id="PTHR22600">
    <property type="entry name" value="BETA-HEXOSAMINIDASE"/>
    <property type="match status" value="1"/>
</dbReference>
<evidence type="ECO:0000256" key="3">
    <source>
        <dbReference type="ARBA" id="ARBA00012663"/>
    </source>
</evidence>
<name>A0A3S0CCY2_9BACL</name>
<evidence type="ECO:0000313" key="9">
    <source>
        <dbReference type="EMBL" id="RTE11086.1"/>
    </source>
</evidence>
<dbReference type="InterPro" id="IPR029018">
    <property type="entry name" value="Hex-like_dom2"/>
</dbReference>
<dbReference type="PROSITE" id="PS50022">
    <property type="entry name" value="FA58C_3"/>
    <property type="match status" value="2"/>
</dbReference>
<dbReference type="InterPro" id="IPR017853">
    <property type="entry name" value="GH"/>
</dbReference>
<dbReference type="InterPro" id="IPR025705">
    <property type="entry name" value="Beta_hexosaminidase_sua/sub"/>
</dbReference>
<dbReference type="OrthoDB" id="1098018at2"/>
<dbReference type="Gene3D" id="3.20.20.80">
    <property type="entry name" value="Glycosidases"/>
    <property type="match status" value="1"/>
</dbReference>
<feature type="active site" description="Proton donor" evidence="6">
    <location>
        <position position="338"/>
    </location>
</feature>
<dbReference type="Pfam" id="PF00754">
    <property type="entry name" value="F5_F8_type_C"/>
    <property type="match status" value="2"/>
</dbReference>
<evidence type="ECO:0000256" key="1">
    <source>
        <dbReference type="ARBA" id="ARBA00001231"/>
    </source>
</evidence>
<accession>A0A3S0CCY2</accession>
<dbReference type="GO" id="GO:0016020">
    <property type="term" value="C:membrane"/>
    <property type="evidence" value="ECO:0007669"/>
    <property type="project" value="TreeGrafter"/>
</dbReference>
<dbReference type="InterPro" id="IPR000421">
    <property type="entry name" value="FA58C"/>
</dbReference>
<evidence type="ECO:0000256" key="2">
    <source>
        <dbReference type="ARBA" id="ARBA00006285"/>
    </source>
</evidence>
<evidence type="ECO:0000259" key="8">
    <source>
        <dbReference type="PROSITE" id="PS50022"/>
    </source>
</evidence>
<dbReference type="InterPro" id="IPR015882">
    <property type="entry name" value="HEX_bac_N"/>
</dbReference>
<dbReference type="Pfam" id="PF00728">
    <property type="entry name" value="Glyco_hydro_20"/>
    <property type="match status" value="1"/>
</dbReference>
<proteinExistence type="inferred from homology"/>
<feature type="chain" id="PRO_5038552952" description="beta-N-acetylhexosaminidase" evidence="7">
    <location>
        <begin position="27"/>
        <end position="776"/>
    </location>
</feature>
<dbReference type="PRINTS" id="PR00738">
    <property type="entry name" value="GLHYDRLASE20"/>
</dbReference>
<dbReference type="SUPFAM" id="SSF51445">
    <property type="entry name" value="(Trans)glycosidases"/>
    <property type="match status" value="1"/>
</dbReference>
<keyword evidence="5" id="KW-0326">Glycosidase</keyword>
<keyword evidence="7" id="KW-0732">Signal</keyword>
<evidence type="ECO:0000256" key="4">
    <source>
        <dbReference type="ARBA" id="ARBA00022801"/>
    </source>
</evidence>
<dbReference type="PANTHER" id="PTHR22600:SF57">
    <property type="entry name" value="BETA-N-ACETYLHEXOSAMINIDASE"/>
    <property type="match status" value="1"/>
</dbReference>
<dbReference type="GO" id="GO:0004563">
    <property type="term" value="F:beta-N-acetylhexosaminidase activity"/>
    <property type="evidence" value="ECO:0007669"/>
    <property type="project" value="UniProtKB-EC"/>
</dbReference>
<feature type="signal peptide" evidence="7">
    <location>
        <begin position="1"/>
        <end position="26"/>
    </location>
</feature>
<dbReference type="Gene3D" id="3.30.379.10">
    <property type="entry name" value="Chitobiase/beta-hexosaminidase domain 2-like"/>
    <property type="match status" value="1"/>
</dbReference>
<dbReference type="CDD" id="cd06568">
    <property type="entry name" value="GH20_SpHex_like"/>
    <property type="match status" value="1"/>
</dbReference>
<dbReference type="GO" id="GO:0030203">
    <property type="term" value="P:glycosaminoglycan metabolic process"/>
    <property type="evidence" value="ECO:0007669"/>
    <property type="project" value="TreeGrafter"/>
</dbReference>
<dbReference type="EMBL" id="RXHU01000013">
    <property type="protein sequence ID" value="RTE11086.1"/>
    <property type="molecule type" value="Genomic_DNA"/>
</dbReference>
<comment type="catalytic activity">
    <reaction evidence="1">
        <text>Hydrolysis of terminal non-reducing N-acetyl-D-hexosamine residues in N-acetyl-beta-D-hexosaminides.</text>
        <dbReference type="EC" id="3.2.1.52"/>
    </reaction>
</comment>
<evidence type="ECO:0000256" key="6">
    <source>
        <dbReference type="PIRSR" id="PIRSR625705-1"/>
    </source>
</evidence>
<dbReference type="EC" id="3.2.1.52" evidence="3"/>
<dbReference type="RefSeq" id="WP_126139892.1">
    <property type="nucleotide sequence ID" value="NZ_RXHU01000013.1"/>
</dbReference>
<organism evidence="9 10">
    <name type="scientific">Paenibacillus whitsoniae</name>
    <dbReference type="NCBI Taxonomy" id="2496558"/>
    <lineage>
        <taxon>Bacteria</taxon>
        <taxon>Bacillati</taxon>
        <taxon>Bacillota</taxon>
        <taxon>Bacilli</taxon>
        <taxon>Bacillales</taxon>
        <taxon>Paenibacillaceae</taxon>
        <taxon>Paenibacillus</taxon>
    </lineage>
</organism>
<dbReference type="GO" id="GO:0005975">
    <property type="term" value="P:carbohydrate metabolic process"/>
    <property type="evidence" value="ECO:0007669"/>
    <property type="project" value="InterPro"/>
</dbReference>